<accession>A0ACC2NFE6</accession>
<proteinExistence type="predicted"/>
<reference evidence="1" key="1">
    <citation type="submission" date="2023-04" db="EMBL/GenBank/DDBJ databases">
        <title>A chromosome-level genome assembly of the parasitoid wasp Eretmocerus hayati.</title>
        <authorList>
            <person name="Zhong Y."/>
            <person name="Liu S."/>
            <person name="Liu Y."/>
        </authorList>
    </citation>
    <scope>NUCLEOTIDE SEQUENCE</scope>
    <source>
        <strain evidence="1">ZJU_SS_LIU_2023</strain>
    </source>
</reference>
<keyword evidence="2" id="KW-1185">Reference proteome</keyword>
<dbReference type="EMBL" id="CM056743">
    <property type="protein sequence ID" value="KAJ8669658.1"/>
    <property type="molecule type" value="Genomic_DNA"/>
</dbReference>
<protein>
    <submittedName>
        <fullName evidence="1">Uncharacterized protein</fullName>
    </submittedName>
</protein>
<sequence>MDDKIESTLDFMEFTGRLKHMKRRGWEMHKTPEPYETISGHMYRMGLLCFLAPEDLDHTKLFKMSLIHDLAEAEIGDITPHCGISPEVKHKMEDDVMVKFCAGYGKKGQEMLDLFKEYEKQESPEALYIKDLDVIDLLEQAYEYEKRDNTPGEYDGFFDNQRAKVKNPFWKAVLHEIENRRNKLRPEVSA</sequence>
<organism evidence="1 2">
    <name type="scientific">Eretmocerus hayati</name>
    <dbReference type="NCBI Taxonomy" id="131215"/>
    <lineage>
        <taxon>Eukaryota</taxon>
        <taxon>Metazoa</taxon>
        <taxon>Ecdysozoa</taxon>
        <taxon>Arthropoda</taxon>
        <taxon>Hexapoda</taxon>
        <taxon>Insecta</taxon>
        <taxon>Pterygota</taxon>
        <taxon>Neoptera</taxon>
        <taxon>Endopterygota</taxon>
        <taxon>Hymenoptera</taxon>
        <taxon>Apocrita</taxon>
        <taxon>Proctotrupomorpha</taxon>
        <taxon>Chalcidoidea</taxon>
        <taxon>Aphelinidae</taxon>
        <taxon>Aphelininae</taxon>
        <taxon>Eretmocerus</taxon>
    </lineage>
</organism>
<evidence type="ECO:0000313" key="2">
    <source>
        <dbReference type="Proteomes" id="UP001239111"/>
    </source>
</evidence>
<evidence type="ECO:0000313" key="1">
    <source>
        <dbReference type="EMBL" id="KAJ8669658.1"/>
    </source>
</evidence>
<dbReference type="Proteomes" id="UP001239111">
    <property type="component" value="Chromosome 3"/>
</dbReference>
<name>A0ACC2NFE6_9HYME</name>
<gene>
    <name evidence="1" type="ORF">QAD02_000917</name>
</gene>
<comment type="caution">
    <text evidence="1">The sequence shown here is derived from an EMBL/GenBank/DDBJ whole genome shotgun (WGS) entry which is preliminary data.</text>
</comment>